<keyword evidence="3" id="KW-1185">Reference proteome</keyword>
<dbReference type="AlphaFoldDB" id="A0A834RAZ9"/>
<reference evidence="1" key="2">
    <citation type="submission" date="2020-01" db="EMBL/GenBank/DDBJ databases">
        <authorList>
            <person name="Korhonen P.K.K."/>
            <person name="Guangxu M.G."/>
            <person name="Wang T.W."/>
            <person name="Stroehlein A.J.S."/>
            <person name="Young N.D."/>
            <person name="Ang C.-S.A."/>
            <person name="Fernando D.W.F."/>
            <person name="Lu H.L."/>
            <person name="Taylor S.T."/>
            <person name="Ehtesham M.E.M."/>
            <person name="Najaraj S.H.N."/>
            <person name="Harsha G.H.G."/>
            <person name="Madugundu A.M."/>
            <person name="Renuse S.R."/>
            <person name="Holt D.H."/>
            <person name="Pandey A.P."/>
            <person name="Papenfuss A.P."/>
            <person name="Gasser R.B.G."/>
            <person name="Fischer K.F."/>
        </authorList>
    </citation>
    <scope>NUCLEOTIDE SEQUENCE</scope>
    <source>
        <strain evidence="1">SSS_KF_BRIS2020</strain>
    </source>
</reference>
<protein>
    <submittedName>
        <fullName evidence="1 2">Uncharacterized protein</fullName>
    </submittedName>
</protein>
<organism evidence="1">
    <name type="scientific">Sarcoptes scabiei</name>
    <name type="common">Itch mite</name>
    <name type="synonym">Acarus scabiei</name>
    <dbReference type="NCBI Taxonomy" id="52283"/>
    <lineage>
        <taxon>Eukaryota</taxon>
        <taxon>Metazoa</taxon>
        <taxon>Ecdysozoa</taxon>
        <taxon>Arthropoda</taxon>
        <taxon>Chelicerata</taxon>
        <taxon>Arachnida</taxon>
        <taxon>Acari</taxon>
        <taxon>Acariformes</taxon>
        <taxon>Sarcoptiformes</taxon>
        <taxon>Astigmata</taxon>
        <taxon>Psoroptidia</taxon>
        <taxon>Sarcoptoidea</taxon>
        <taxon>Sarcoptidae</taxon>
        <taxon>Sarcoptinae</taxon>
        <taxon>Sarcoptes</taxon>
    </lineage>
</organism>
<evidence type="ECO:0000313" key="3">
    <source>
        <dbReference type="Proteomes" id="UP000070412"/>
    </source>
</evidence>
<reference evidence="3" key="1">
    <citation type="journal article" date="2020" name="PLoS Negl. Trop. Dis.">
        <title>High-quality nuclear genome for Sarcoptes scabiei-A critical resource for a neglected parasite.</title>
        <authorList>
            <person name="Korhonen P.K."/>
            <person name="Gasser R.B."/>
            <person name="Ma G."/>
            <person name="Wang T."/>
            <person name="Stroehlein A.J."/>
            <person name="Young N.D."/>
            <person name="Ang C.S."/>
            <person name="Fernando D.D."/>
            <person name="Lu H.C."/>
            <person name="Taylor S."/>
            <person name="Reynolds S.L."/>
            <person name="Mofiz E."/>
            <person name="Najaraj S.H."/>
            <person name="Gowda H."/>
            <person name="Madugundu A."/>
            <person name="Renuse S."/>
            <person name="Holt D."/>
            <person name="Pandey A."/>
            <person name="Papenfuss A.T."/>
            <person name="Fischer K."/>
        </authorList>
    </citation>
    <scope>NUCLEOTIDE SEQUENCE [LARGE SCALE GENOMIC DNA]</scope>
</reference>
<dbReference type="OrthoDB" id="6499296at2759"/>
<reference evidence="2" key="3">
    <citation type="submission" date="2022-06" db="UniProtKB">
        <authorList>
            <consortium name="EnsemblMetazoa"/>
        </authorList>
    </citation>
    <scope>IDENTIFICATION</scope>
</reference>
<gene>
    <name evidence="1" type="ORF">SSS_7149</name>
</gene>
<dbReference type="EMBL" id="WVUK01000056">
    <property type="protein sequence ID" value="KAF7493114.1"/>
    <property type="molecule type" value="Genomic_DNA"/>
</dbReference>
<name>A0A834RAZ9_SARSC</name>
<evidence type="ECO:0000313" key="1">
    <source>
        <dbReference type="EMBL" id="KAF7493114.1"/>
    </source>
</evidence>
<dbReference type="Proteomes" id="UP000070412">
    <property type="component" value="Unassembled WGS sequence"/>
</dbReference>
<evidence type="ECO:0000313" key="2">
    <source>
        <dbReference type="EnsemblMetazoa" id="KAF7493114.1"/>
    </source>
</evidence>
<dbReference type="EnsemblMetazoa" id="SSS_7149s_mrna">
    <property type="protein sequence ID" value="KAF7493114.1"/>
    <property type="gene ID" value="SSS_7149"/>
</dbReference>
<sequence>MDLREFFDALEKNIENLENSFAFGSFFDDSYNHQQNVRPRDLMLKNSNGYLHRSNRPMIDHSHPNHHDSIKPYDQKTSSSFKTIVKEFETDSTGFMKEKTIIKDSDGNEKIKIKEYDGNITLEKEILKKDDQIVTEKEMMSDIDDSKPRIKDRFVENLFEHIWPFRERKNPEDESRLPNQILIDDRFKNDIDSKFDKDNLNSSNSWKRYYWPF</sequence>
<proteinExistence type="predicted"/>
<accession>A0A834RAZ9</accession>